<accession>A0ACC1KU23</accession>
<dbReference type="EMBL" id="JANBUN010002277">
    <property type="protein sequence ID" value="KAJ2795095.1"/>
    <property type="molecule type" value="Genomic_DNA"/>
</dbReference>
<proteinExistence type="predicted"/>
<organism evidence="1 2">
    <name type="scientific">Coemansia helicoidea</name>
    <dbReference type="NCBI Taxonomy" id="1286919"/>
    <lineage>
        <taxon>Eukaryota</taxon>
        <taxon>Fungi</taxon>
        <taxon>Fungi incertae sedis</taxon>
        <taxon>Zoopagomycota</taxon>
        <taxon>Kickxellomycotina</taxon>
        <taxon>Kickxellomycetes</taxon>
        <taxon>Kickxellales</taxon>
        <taxon>Kickxellaceae</taxon>
        <taxon>Coemansia</taxon>
    </lineage>
</organism>
<reference evidence="1" key="1">
    <citation type="submission" date="2022-07" db="EMBL/GenBank/DDBJ databases">
        <title>Phylogenomic reconstructions and comparative analyses of Kickxellomycotina fungi.</title>
        <authorList>
            <person name="Reynolds N.K."/>
            <person name="Stajich J.E."/>
            <person name="Barry K."/>
            <person name="Grigoriev I.V."/>
            <person name="Crous P."/>
            <person name="Smith M.E."/>
        </authorList>
    </citation>
    <scope>NUCLEOTIDE SEQUENCE</scope>
    <source>
        <strain evidence="1">BCRC 34780</strain>
    </source>
</reference>
<sequence length="233" mass="24230">MGAEGNAVFDEPRYILTEPCVRARMEAELAARRRTRPEPEKRKAIEAASSPTPTPVPKRARPAEASSSSPRLSPSLAPTQVVRELFGSPPHSTMPSSGASGGAQCPTIAHVPFVADAAAAWECPALWQALSIQRAAVPHMPVLGARHPPAAAARSSTAAAPAPAPRENARAREPATLHGLLVPGDAGLVSSEAMMDAMFGMIACTPDRAAEYDPRQPASDGIDAARLLAGDIA</sequence>
<evidence type="ECO:0000313" key="1">
    <source>
        <dbReference type="EMBL" id="KAJ2795095.1"/>
    </source>
</evidence>
<gene>
    <name evidence="1" type="ORF">H4R21_005253</name>
</gene>
<name>A0ACC1KU23_9FUNG</name>
<protein>
    <submittedName>
        <fullName evidence="1">Uncharacterized protein</fullName>
    </submittedName>
</protein>
<evidence type="ECO:0000313" key="2">
    <source>
        <dbReference type="Proteomes" id="UP001140087"/>
    </source>
</evidence>
<comment type="caution">
    <text evidence="1">The sequence shown here is derived from an EMBL/GenBank/DDBJ whole genome shotgun (WGS) entry which is preliminary data.</text>
</comment>
<keyword evidence="2" id="KW-1185">Reference proteome</keyword>
<dbReference type="Proteomes" id="UP001140087">
    <property type="component" value="Unassembled WGS sequence"/>
</dbReference>